<dbReference type="RefSeq" id="WP_125003017.1">
    <property type="nucleotide sequence ID" value="NZ_BHYK01000016.1"/>
</dbReference>
<proteinExistence type="predicted"/>
<evidence type="ECO:0000313" key="2">
    <source>
        <dbReference type="Proteomes" id="UP000287872"/>
    </source>
</evidence>
<sequence>MKYRELKVNSEILFYGKKFIVFSITPPTVTLKRLADGEFIEVRFVELVEKAKFKTGKFTIQANTPDIANSKSWLSLLPDNKREKVSARYNLIKPILDLEKAKNNDIKLIHHFKDNYKEFILENEDIKKLNQQILIDRISKINGISERTVKRYLANYRKAESEVDNWGEEGLISKSGIGYTQRTDNKMIEICNPNKPEEVLDVINVRIASEYIPIIKQVIETEYLTFKSISIKAVYDDIEAICTKKEIIPPNQITIYKIMNRFVSGILKSMQTGL</sequence>
<protein>
    <submittedName>
        <fullName evidence="1">Uncharacterized protein</fullName>
    </submittedName>
</protein>
<reference evidence="1 2" key="1">
    <citation type="submission" date="2018-11" db="EMBL/GenBank/DDBJ databases">
        <title>Genome sequencing and assembly of Clostridium tagluense strain A121.</title>
        <authorList>
            <person name="Murakami T."/>
            <person name="Segawa T."/>
            <person name="Shcherbakova V.A."/>
            <person name="Mori H."/>
            <person name="Yoshimura Y."/>
        </authorList>
    </citation>
    <scope>NUCLEOTIDE SEQUENCE [LARGE SCALE GENOMIC DNA]</scope>
    <source>
        <strain evidence="1 2">A121</strain>
    </source>
</reference>
<dbReference type="Proteomes" id="UP000287872">
    <property type="component" value="Unassembled WGS sequence"/>
</dbReference>
<dbReference type="AlphaFoldDB" id="A0A401UP68"/>
<organism evidence="1 2">
    <name type="scientific">Clostridium tagluense</name>
    <dbReference type="NCBI Taxonomy" id="360422"/>
    <lineage>
        <taxon>Bacteria</taxon>
        <taxon>Bacillati</taxon>
        <taxon>Bacillota</taxon>
        <taxon>Clostridia</taxon>
        <taxon>Eubacteriales</taxon>
        <taxon>Clostridiaceae</taxon>
        <taxon>Clostridium</taxon>
    </lineage>
</organism>
<accession>A0A401UP68</accession>
<dbReference type="EMBL" id="BHYK01000016">
    <property type="protein sequence ID" value="GCD11317.1"/>
    <property type="molecule type" value="Genomic_DNA"/>
</dbReference>
<gene>
    <name evidence="1" type="ORF">Ctaglu_29400</name>
</gene>
<keyword evidence="2" id="KW-1185">Reference proteome</keyword>
<comment type="caution">
    <text evidence="1">The sequence shown here is derived from an EMBL/GenBank/DDBJ whole genome shotgun (WGS) entry which is preliminary data.</text>
</comment>
<name>A0A401UP68_9CLOT</name>
<evidence type="ECO:0000313" key="1">
    <source>
        <dbReference type="EMBL" id="GCD11317.1"/>
    </source>
</evidence>